<dbReference type="InterPro" id="IPR029034">
    <property type="entry name" value="Cystine-knot_cytokine"/>
</dbReference>
<sequence length="409" mass="46154">MASARSLTWRFLLSLIFTINLYKVFCSELLVHKSLQNTMAEKQISKTAMERRMPDLQGLHQEPSPIENKIEESSARLFMLGLYDKTRSGYEDGSPGVDEISHLTFNSTLLTNIHEINSNDLIISFVNQEQPGFLREGMGYLFYFNFSEVEPDAILTTAELQVYKEPSKEQNVSMYMIQLFRKERGNGIDDIILLPEVNTTVSSQYAGWFSIDITNAAKYWTVNPAENFGMYMKVIDMNKGQDADSFKSGIVTDNGPENQQPFMVGRFTTTDEHQVLPTLSARNLQQVPQIAEEARVRKLAKSQKAVTACRRHEMHVDFSSVGWNSFIFVPAGYQAYYCAGACTYPLADHMNATVHAVIQSIVHSSNPEIPQPCCVPTKLSPIQLLYKDNNNNVVSKTYNDMIVEACGCL</sequence>
<evidence type="ECO:0000256" key="1">
    <source>
        <dbReference type="ARBA" id="ARBA00004613"/>
    </source>
</evidence>
<organism evidence="10 11">
    <name type="scientific">Sinanodonta woodiana</name>
    <name type="common">Chinese pond mussel</name>
    <name type="synonym">Anodonta woodiana</name>
    <dbReference type="NCBI Taxonomy" id="1069815"/>
    <lineage>
        <taxon>Eukaryota</taxon>
        <taxon>Metazoa</taxon>
        <taxon>Spiralia</taxon>
        <taxon>Lophotrochozoa</taxon>
        <taxon>Mollusca</taxon>
        <taxon>Bivalvia</taxon>
        <taxon>Autobranchia</taxon>
        <taxon>Heteroconchia</taxon>
        <taxon>Palaeoheterodonta</taxon>
        <taxon>Unionida</taxon>
        <taxon>Unionoidea</taxon>
        <taxon>Unionidae</taxon>
        <taxon>Unioninae</taxon>
        <taxon>Sinanodonta</taxon>
    </lineage>
</organism>
<dbReference type="CDD" id="cd13761">
    <property type="entry name" value="TGF_beta_BMP5_like"/>
    <property type="match status" value="1"/>
</dbReference>
<dbReference type="GO" id="GO:0005576">
    <property type="term" value="C:extracellular region"/>
    <property type="evidence" value="ECO:0007669"/>
    <property type="project" value="UniProtKB-SubCell"/>
</dbReference>
<dbReference type="Gene3D" id="2.10.90.10">
    <property type="entry name" value="Cystine-knot cytokines"/>
    <property type="match status" value="1"/>
</dbReference>
<keyword evidence="5 8" id="KW-0339">Growth factor</keyword>
<evidence type="ECO:0000313" key="11">
    <source>
        <dbReference type="Proteomes" id="UP001634394"/>
    </source>
</evidence>
<dbReference type="InterPro" id="IPR001111">
    <property type="entry name" value="TGF-b_propeptide"/>
</dbReference>
<keyword evidence="7" id="KW-0325">Glycoprotein</keyword>
<gene>
    <name evidence="10" type="ORF">ACJMK2_000247</name>
</gene>
<dbReference type="InterPro" id="IPR001839">
    <property type="entry name" value="TGF-b_C"/>
</dbReference>
<evidence type="ECO:0000259" key="9">
    <source>
        <dbReference type="PROSITE" id="PS51362"/>
    </source>
</evidence>
<evidence type="ECO:0000313" key="10">
    <source>
        <dbReference type="EMBL" id="KAL3887858.1"/>
    </source>
</evidence>
<evidence type="ECO:0000256" key="3">
    <source>
        <dbReference type="ARBA" id="ARBA00022525"/>
    </source>
</evidence>
<proteinExistence type="inferred from homology"/>
<keyword evidence="11" id="KW-1185">Reference proteome</keyword>
<dbReference type="GO" id="GO:0008083">
    <property type="term" value="F:growth factor activity"/>
    <property type="evidence" value="ECO:0007669"/>
    <property type="project" value="UniProtKB-KW"/>
</dbReference>
<dbReference type="EMBL" id="JBJQND010000001">
    <property type="protein sequence ID" value="KAL3887858.1"/>
    <property type="molecule type" value="Genomic_DNA"/>
</dbReference>
<evidence type="ECO:0000256" key="7">
    <source>
        <dbReference type="ARBA" id="ARBA00023180"/>
    </source>
</evidence>
<keyword evidence="4" id="KW-0732">Signal</keyword>
<dbReference type="AlphaFoldDB" id="A0ABD3XS60"/>
<evidence type="ECO:0000256" key="4">
    <source>
        <dbReference type="ARBA" id="ARBA00022729"/>
    </source>
</evidence>
<dbReference type="PANTHER" id="PTHR11848">
    <property type="entry name" value="TGF-BETA FAMILY"/>
    <property type="match status" value="1"/>
</dbReference>
<evidence type="ECO:0000256" key="2">
    <source>
        <dbReference type="ARBA" id="ARBA00006656"/>
    </source>
</evidence>
<dbReference type="FunFam" id="2.10.90.10:FF:000001">
    <property type="entry name" value="Bone morphogenetic protein 4"/>
    <property type="match status" value="1"/>
</dbReference>
<dbReference type="Gene3D" id="2.60.120.970">
    <property type="match status" value="1"/>
</dbReference>
<dbReference type="InterPro" id="IPR015615">
    <property type="entry name" value="TGF-beta-rel"/>
</dbReference>
<dbReference type="Pfam" id="PF00019">
    <property type="entry name" value="TGF_beta"/>
    <property type="match status" value="1"/>
</dbReference>
<evidence type="ECO:0000256" key="5">
    <source>
        <dbReference type="ARBA" id="ARBA00023030"/>
    </source>
</evidence>
<dbReference type="Pfam" id="PF00688">
    <property type="entry name" value="TGFb_propeptide"/>
    <property type="match status" value="1"/>
</dbReference>
<comment type="similarity">
    <text evidence="2 8">Belongs to the TGF-beta family.</text>
</comment>
<dbReference type="PROSITE" id="PS51362">
    <property type="entry name" value="TGF_BETA_2"/>
    <property type="match status" value="1"/>
</dbReference>
<evidence type="ECO:0000256" key="8">
    <source>
        <dbReference type="RuleBase" id="RU000354"/>
    </source>
</evidence>
<name>A0ABD3XS60_SINWO</name>
<comment type="caution">
    <text evidence="10">The sequence shown here is derived from an EMBL/GenBank/DDBJ whole genome shotgun (WGS) entry which is preliminary data.</text>
</comment>
<dbReference type="Proteomes" id="UP001634394">
    <property type="component" value="Unassembled WGS sequence"/>
</dbReference>
<evidence type="ECO:0000256" key="6">
    <source>
        <dbReference type="ARBA" id="ARBA00023157"/>
    </source>
</evidence>
<accession>A0ABD3XS60</accession>
<reference evidence="10 11" key="1">
    <citation type="submission" date="2024-11" db="EMBL/GenBank/DDBJ databases">
        <title>Chromosome-level genome assembly of the freshwater bivalve Anodonta woodiana.</title>
        <authorList>
            <person name="Chen X."/>
        </authorList>
    </citation>
    <scope>NUCLEOTIDE SEQUENCE [LARGE SCALE GENOMIC DNA]</scope>
    <source>
        <strain evidence="10">MN2024</strain>
        <tissue evidence="10">Gills</tissue>
    </source>
</reference>
<keyword evidence="3" id="KW-0964">Secreted</keyword>
<comment type="subcellular location">
    <subcellularLocation>
        <location evidence="1">Secreted</location>
    </subcellularLocation>
</comment>
<protein>
    <recommendedName>
        <fullName evidence="9">TGF-beta family profile domain-containing protein</fullName>
    </recommendedName>
</protein>
<keyword evidence="6" id="KW-1015">Disulfide bond</keyword>
<dbReference type="SUPFAM" id="SSF57501">
    <property type="entry name" value="Cystine-knot cytokines"/>
    <property type="match status" value="1"/>
</dbReference>
<feature type="domain" description="TGF-beta family profile" evidence="9">
    <location>
        <begin position="295"/>
        <end position="409"/>
    </location>
</feature>
<dbReference type="PROSITE" id="PS00250">
    <property type="entry name" value="TGF_BETA_1"/>
    <property type="match status" value="1"/>
</dbReference>
<dbReference type="SMART" id="SM00204">
    <property type="entry name" value="TGFB"/>
    <property type="match status" value="1"/>
</dbReference>
<dbReference type="InterPro" id="IPR017948">
    <property type="entry name" value="TGFb_CS"/>
</dbReference>